<dbReference type="EMBL" id="JACNYL010000005">
    <property type="protein sequence ID" value="MBD1423646.1"/>
    <property type="molecule type" value="Genomic_DNA"/>
</dbReference>
<comment type="caution">
    <text evidence="2">The sequence shown here is derived from an EMBL/GenBank/DDBJ whole genome shotgun (WGS) entry which is preliminary data.</text>
</comment>
<dbReference type="SUPFAM" id="SSF49299">
    <property type="entry name" value="PKD domain"/>
    <property type="match status" value="1"/>
</dbReference>
<dbReference type="PROSITE" id="PS50093">
    <property type="entry name" value="PKD"/>
    <property type="match status" value="1"/>
</dbReference>
<keyword evidence="3" id="KW-1185">Reference proteome</keyword>
<dbReference type="CDD" id="cd00146">
    <property type="entry name" value="PKD"/>
    <property type="match status" value="1"/>
</dbReference>
<accession>A0ABR7XX87</accession>
<dbReference type="Gene3D" id="2.60.40.10">
    <property type="entry name" value="Immunoglobulins"/>
    <property type="match status" value="1"/>
</dbReference>
<reference evidence="2 3" key="1">
    <citation type="submission" date="2020-08" db="EMBL/GenBank/DDBJ databases">
        <title>Sphingobacterium sp. DN00404 isolated from aquaculture water.</title>
        <authorList>
            <person name="Zhang M."/>
        </authorList>
    </citation>
    <scope>NUCLEOTIDE SEQUENCE [LARGE SCALE GENOMIC DNA]</scope>
    <source>
        <strain evidence="2 3">KCTC 42746</strain>
    </source>
</reference>
<dbReference type="InterPro" id="IPR013783">
    <property type="entry name" value="Ig-like_fold"/>
</dbReference>
<evidence type="ECO:0000259" key="1">
    <source>
        <dbReference type="PROSITE" id="PS50093"/>
    </source>
</evidence>
<proteinExistence type="predicted"/>
<organism evidence="2 3">
    <name type="scientific">Sphingobacterium chuzhouense</name>
    <dbReference type="NCBI Taxonomy" id="1742264"/>
    <lineage>
        <taxon>Bacteria</taxon>
        <taxon>Pseudomonadati</taxon>
        <taxon>Bacteroidota</taxon>
        <taxon>Sphingobacteriia</taxon>
        <taxon>Sphingobacteriales</taxon>
        <taxon>Sphingobacteriaceae</taxon>
        <taxon>Sphingobacterium</taxon>
    </lineage>
</organism>
<dbReference type="InterPro" id="IPR035986">
    <property type="entry name" value="PKD_dom_sf"/>
</dbReference>
<gene>
    <name evidence="2" type="ORF">H8B21_18960</name>
</gene>
<dbReference type="PROSITE" id="PS51257">
    <property type="entry name" value="PROKAR_LIPOPROTEIN"/>
    <property type="match status" value="1"/>
</dbReference>
<dbReference type="InterPro" id="IPR022409">
    <property type="entry name" value="PKD/Chitinase_dom"/>
</dbReference>
<dbReference type="RefSeq" id="WP_190315409.1">
    <property type="nucleotide sequence ID" value="NZ_JACNYL010000005.1"/>
</dbReference>
<dbReference type="SMART" id="SM00089">
    <property type="entry name" value="PKD"/>
    <property type="match status" value="1"/>
</dbReference>
<dbReference type="InterPro" id="IPR000601">
    <property type="entry name" value="PKD_dom"/>
</dbReference>
<sequence>MKKNIMQLASIVIFMLLIVSCKKDDGDRGTKAVFSYVADGFVVNFTNFSTEATEYIWEFGDGTGETSTRRSPQYIYKAKGDYLVSLTAKNGDLTSTFIDTVTIIGPNIKIDGDFTDWQFVDYSHINEEGQGGTLRAIKTFASATHLNFLLEGTADMELEVMVLYLNTDRNPESGYMIDWLYPLGSGANYYLDLSMTGGWGNVLQHSGNPADAWGGFTPIAYAEIFNYSEIKTTENNGKRIEFSIDRALLASMSGSVSYTIIDNSGRQIGSLPANGHSDSKFATFPL</sequence>
<name>A0ABR7XX87_9SPHI</name>
<dbReference type="Pfam" id="PF00801">
    <property type="entry name" value="PKD"/>
    <property type="match status" value="1"/>
</dbReference>
<protein>
    <submittedName>
        <fullName evidence="2">PKD domain-containing protein</fullName>
    </submittedName>
</protein>
<dbReference type="Proteomes" id="UP000651112">
    <property type="component" value="Unassembled WGS sequence"/>
</dbReference>
<evidence type="ECO:0000313" key="3">
    <source>
        <dbReference type="Proteomes" id="UP000651112"/>
    </source>
</evidence>
<evidence type="ECO:0000313" key="2">
    <source>
        <dbReference type="EMBL" id="MBD1423646.1"/>
    </source>
</evidence>
<feature type="domain" description="PKD" evidence="1">
    <location>
        <begin position="55"/>
        <end position="90"/>
    </location>
</feature>